<keyword evidence="4" id="KW-0862">Zinc</keyword>
<evidence type="ECO:0000256" key="2">
    <source>
        <dbReference type="ARBA" id="ARBA00043866"/>
    </source>
</evidence>
<dbReference type="InterPro" id="IPR002483">
    <property type="entry name" value="PWI_dom"/>
</dbReference>
<reference evidence="9 10" key="1">
    <citation type="journal article" date="2012" name="PLoS Pathog.">
        <title>Diverse lifestyles and strategies of plant pathogenesis encoded in the genomes of eighteen Dothideomycetes fungi.</title>
        <authorList>
            <person name="Ohm R.A."/>
            <person name="Feau N."/>
            <person name="Henrissat B."/>
            <person name="Schoch C.L."/>
            <person name="Horwitz B.A."/>
            <person name="Barry K.W."/>
            <person name="Condon B.J."/>
            <person name="Copeland A.C."/>
            <person name="Dhillon B."/>
            <person name="Glaser F."/>
            <person name="Hesse C.N."/>
            <person name="Kosti I."/>
            <person name="LaButti K."/>
            <person name="Lindquist E.A."/>
            <person name="Lucas S."/>
            <person name="Salamov A.A."/>
            <person name="Bradshaw R.E."/>
            <person name="Ciuffetti L."/>
            <person name="Hamelin R.C."/>
            <person name="Kema G.H.J."/>
            <person name="Lawrence C."/>
            <person name="Scott J.A."/>
            <person name="Spatafora J.W."/>
            <person name="Turgeon B.G."/>
            <person name="de Wit P.J.G.M."/>
            <person name="Zhong S."/>
            <person name="Goodwin S.B."/>
            <person name="Grigoriev I.V."/>
        </authorList>
    </citation>
    <scope>NUCLEOTIDE SEQUENCE [LARGE SCALE GENOMIC DNA]</scope>
    <source>
        <strain evidence="10">28A</strain>
    </source>
</reference>
<keyword evidence="4" id="KW-0863">Zinc-finger</keyword>
<dbReference type="OrthoDB" id="443401at2759"/>
<keyword evidence="4" id="KW-0479">Metal-binding</keyword>
<evidence type="ECO:0000313" key="9">
    <source>
        <dbReference type="EMBL" id="EOA87728.1"/>
    </source>
</evidence>
<protein>
    <submittedName>
        <fullName evidence="9">Uncharacterized protein</fullName>
    </submittedName>
</protein>
<dbReference type="GO" id="GO:0003723">
    <property type="term" value="F:RNA binding"/>
    <property type="evidence" value="ECO:0007669"/>
    <property type="project" value="UniProtKB-UniRule"/>
</dbReference>
<feature type="zinc finger region" description="C3H1-type" evidence="4">
    <location>
        <begin position="246"/>
        <end position="274"/>
    </location>
</feature>
<feature type="compositionally biased region" description="Acidic residues" evidence="6">
    <location>
        <begin position="684"/>
        <end position="696"/>
    </location>
</feature>
<dbReference type="PANTHER" id="PTHR14398:SF0">
    <property type="entry name" value="ZINC FINGER PROTEIN SWM"/>
    <property type="match status" value="1"/>
</dbReference>
<reference evidence="9 10" key="2">
    <citation type="journal article" date="2013" name="PLoS Genet.">
        <title>Comparative genome structure, secondary metabolite, and effector coding capacity across Cochliobolus pathogens.</title>
        <authorList>
            <person name="Condon B.J."/>
            <person name="Leng Y."/>
            <person name="Wu D."/>
            <person name="Bushley K.E."/>
            <person name="Ohm R.A."/>
            <person name="Otillar R."/>
            <person name="Martin J."/>
            <person name="Schackwitz W."/>
            <person name="Grimwood J."/>
            <person name="MohdZainudin N."/>
            <person name="Xue C."/>
            <person name="Wang R."/>
            <person name="Manning V.A."/>
            <person name="Dhillon B."/>
            <person name="Tu Z.J."/>
            <person name="Steffenson B.J."/>
            <person name="Salamov A."/>
            <person name="Sun H."/>
            <person name="Lowry S."/>
            <person name="LaButti K."/>
            <person name="Han J."/>
            <person name="Copeland A."/>
            <person name="Lindquist E."/>
            <person name="Barry K."/>
            <person name="Schmutz J."/>
            <person name="Baker S.E."/>
            <person name="Ciuffetti L.M."/>
            <person name="Grigoriev I.V."/>
            <person name="Zhong S."/>
            <person name="Turgeon B.G."/>
        </authorList>
    </citation>
    <scope>NUCLEOTIDE SEQUENCE [LARGE SCALE GENOMIC DNA]</scope>
    <source>
        <strain evidence="10">28A</strain>
    </source>
</reference>
<evidence type="ECO:0000259" key="7">
    <source>
        <dbReference type="PROSITE" id="PS50102"/>
    </source>
</evidence>
<name>R0K3R5_EXST2</name>
<dbReference type="Pfam" id="PF01480">
    <property type="entry name" value="PWI"/>
    <property type="match status" value="1"/>
</dbReference>
<dbReference type="AlphaFoldDB" id="R0K3R5"/>
<dbReference type="HOGENOM" id="CLU_017928_1_0_1"/>
<feature type="region of interest" description="Disordered" evidence="6">
    <location>
        <begin position="106"/>
        <end position="181"/>
    </location>
</feature>
<dbReference type="STRING" id="671987.R0K3R5"/>
<evidence type="ECO:0000256" key="4">
    <source>
        <dbReference type="PROSITE-ProRule" id="PRU00723"/>
    </source>
</evidence>
<dbReference type="PANTHER" id="PTHR14398">
    <property type="entry name" value="RNA RECOGNITION RRM/RNP DOMAIN"/>
    <property type="match status" value="1"/>
</dbReference>
<dbReference type="PROSITE" id="PS50103">
    <property type="entry name" value="ZF_C3H1"/>
    <property type="match status" value="1"/>
</dbReference>
<dbReference type="PROSITE" id="PS50102">
    <property type="entry name" value="RRM"/>
    <property type="match status" value="1"/>
</dbReference>
<dbReference type="InterPro" id="IPR035979">
    <property type="entry name" value="RBD_domain_sf"/>
</dbReference>
<dbReference type="Proteomes" id="UP000016935">
    <property type="component" value="Unassembled WGS sequence"/>
</dbReference>
<sequence length="696" mass="76972">MLLPEKDQAAFKDWLLPKLENISDAEGGVLADYVAALVTVDETEANVRRSCIESLEDFLGKDNTEPFVDDVIAALKDRAYVPKPKSPPPIQAPQSAPIQSIVGSTNLEYEPHPSNAPPDAPKGPAATRFSHRLPDRPTYYMQDGSNQSRKRKAVEGDSGSGNRPSKQAARRSGRSGRAGDMQQNASYDLNRMPNFANLPPLPPGPLPFDPSDPTAFFALAAAFGANLPGMPPMSFPNAQGNRSSQKGTKQLCSDYHEKGFCALGNFCPFEHSDAAVAVPAHEVPEYDPEKSFLAVQPHRNTRKQASSHSQRRTIKASKSRAPFSQLGPSYDPSNTTLVVEHIPPESFSEDSVRNYFSEFGSIVEVDMHTNRRLAIIKFVDHSAASRAYSSPKAVFENRFVKVYWYCEEDHPEEEKLDLEAIAIKQAEAQKAFEERRRKEEEAAARAAEIERQLKEKNEEMQEIRRQLAELSGDKADEFSETLETLQAEAAELFDQHAPDHSAMRGRGRGAFRGAYPGRGFAPFPPRGRGFTSYRGAYRGRESGFYPAAFPGRSGVKRLDNRPRRLAVSGIEADTPRDEALRQYLLNIPDCTSIERHPEQADALILTFKERYQAEMFLDQSLKIPDVGKLDLAWVPNDAFGGLKPSTTTQAAPTGVEEGDSPATIGETDIKVEEEENQPFGGADADMDVADDVDQWL</sequence>
<gene>
    <name evidence="9" type="ORF">SETTUDRAFT_28033</name>
</gene>
<feature type="region of interest" description="Disordered" evidence="6">
    <location>
        <begin position="292"/>
        <end position="327"/>
    </location>
</feature>
<evidence type="ECO:0000256" key="3">
    <source>
        <dbReference type="PROSITE-ProRule" id="PRU00176"/>
    </source>
</evidence>
<dbReference type="eggNOG" id="KOG2135">
    <property type="taxonomic scope" value="Eukaryota"/>
</dbReference>
<dbReference type="RefSeq" id="XP_008024525.1">
    <property type="nucleotide sequence ID" value="XM_008026334.1"/>
</dbReference>
<dbReference type="GO" id="GO:0005634">
    <property type="term" value="C:nucleus"/>
    <property type="evidence" value="ECO:0007669"/>
    <property type="project" value="TreeGrafter"/>
</dbReference>
<evidence type="ECO:0000259" key="8">
    <source>
        <dbReference type="PROSITE" id="PS50103"/>
    </source>
</evidence>
<proteinExistence type="predicted"/>
<keyword evidence="1 3" id="KW-0694">RNA-binding</keyword>
<evidence type="ECO:0000256" key="6">
    <source>
        <dbReference type="SAM" id="MobiDB-lite"/>
    </source>
</evidence>
<keyword evidence="5" id="KW-0175">Coiled coil</keyword>
<evidence type="ECO:0000313" key="10">
    <source>
        <dbReference type="Proteomes" id="UP000016935"/>
    </source>
</evidence>
<dbReference type="InterPro" id="IPR000571">
    <property type="entry name" value="Znf_CCCH"/>
</dbReference>
<dbReference type="InterPro" id="IPR012677">
    <property type="entry name" value="Nucleotide-bd_a/b_plait_sf"/>
</dbReference>
<evidence type="ECO:0000256" key="1">
    <source>
        <dbReference type="ARBA" id="ARBA00022884"/>
    </source>
</evidence>
<feature type="coiled-coil region" evidence="5">
    <location>
        <begin position="421"/>
        <end position="495"/>
    </location>
</feature>
<dbReference type="Gene3D" id="3.30.70.330">
    <property type="match status" value="1"/>
</dbReference>
<dbReference type="GeneID" id="19403199"/>
<dbReference type="GO" id="GO:0008270">
    <property type="term" value="F:zinc ion binding"/>
    <property type="evidence" value="ECO:0007669"/>
    <property type="project" value="UniProtKB-KW"/>
</dbReference>
<dbReference type="Pfam" id="PF00076">
    <property type="entry name" value="RRM_1"/>
    <property type="match status" value="1"/>
</dbReference>
<comment type="function">
    <text evidence="2">May be involved in the turnover of nuclear polyadenylated (pA+) RNA.</text>
</comment>
<dbReference type="InterPro" id="IPR045137">
    <property type="entry name" value="RBM26/27"/>
</dbReference>
<dbReference type="EMBL" id="KB908570">
    <property type="protein sequence ID" value="EOA87728.1"/>
    <property type="molecule type" value="Genomic_DNA"/>
</dbReference>
<accession>R0K3R5</accession>
<dbReference type="CDD" id="cd12257">
    <property type="entry name" value="RRM1_RBM26_like"/>
    <property type="match status" value="1"/>
</dbReference>
<keyword evidence="10" id="KW-1185">Reference proteome</keyword>
<dbReference type="SUPFAM" id="SSF54928">
    <property type="entry name" value="RNA-binding domain, RBD"/>
    <property type="match status" value="1"/>
</dbReference>
<dbReference type="SMART" id="SM00360">
    <property type="entry name" value="RRM"/>
    <property type="match status" value="1"/>
</dbReference>
<feature type="compositionally biased region" description="Basic residues" evidence="6">
    <location>
        <begin position="309"/>
        <end position="318"/>
    </location>
</feature>
<dbReference type="InterPro" id="IPR000504">
    <property type="entry name" value="RRM_dom"/>
</dbReference>
<dbReference type="SMART" id="SM00356">
    <property type="entry name" value="ZnF_C3H1"/>
    <property type="match status" value="1"/>
</dbReference>
<evidence type="ECO:0000256" key="5">
    <source>
        <dbReference type="SAM" id="Coils"/>
    </source>
</evidence>
<feature type="domain" description="C3H1-type" evidence="8">
    <location>
        <begin position="246"/>
        <end position="274"/>
    </location>
</feature>
<organism evidence="9 10">
    <name type="scientific">Exserohilum turcicum (strain 28A)</name>
    <name type="common">Northern leaf blight fungus</name>
    <name type="synonym">Setosphaeria turcica</name>
    <dbReference type="NCBI Taxonomy" id="671987"/>
    <lineage>
        <taxon>Eukaryota</taxon>
        <taxon>Fungi</taxon>
        <taxon>Dikarya</taxon>
        <taxon>Ascomycota</taxon>
        <taxon>Pezizomycotina</taxon>
        <taxon>Dothideomycetes</taxon>
        <taxon>Pleosporomycetidae</taxon>
        <taxon>Pleosporales</taxon>
        <taxon>Pleosporineae</taxon>
        <taxon>Pleosporaceae</taxon>
        <taxon>Exserohilum</taxon>
    </lineage>
</organism>
<feature type="region of interest" description="Disordered" evidence="6">
    <location>
        <begin position="643"/>
        <end position="696"/>
    </location>
</feature>
<feature type="domain" description="RRM" evidence="7">
    <location>
        <begin position="335"/>
        <end position="407"/>
    </location>
</feature>